<dbReference type="EMBL" id="DSZH01000093">
    <property type="protein sequence ID" value="HGU47324.1"/>
    <property type="molecule type" value="Genomic_DNA"/>
</dbReference>
<organism evidence="8">
    <name type="scientific">candidate division WOR-3 bacterium</name>
    <dbReference type="NCBI Taxonomy" id="2052148"/>
    <lineage>
        <taxon>Bacteria</taxon>
        <taxon>Bacteria division WOR-3</taxon>
    </lineage>
</organism>
<keyword evidence="4 8" id="KW-0762">Sugar transport</keyword>
<dbReference type="GO" id="GO:0016020">
    <property type="term" value="C:membrane"/>
    <property type="evidence" value="ECO:0007669"/>
    <property type="project" value="InterPro"/>
</dbReference>
<dbReference type="Gene3D" id="3.40.930.10">
    <property type="entry name" value="Mannitol-specific EII, Chain A"/>
    <property type="match status" value="1"/>
</dbReference>
<dbReference type="PROSITE" id="PS51094">
    <property type="entry name" value="PTS_EIIA_TYPE_2"/>
    <property type="match status" value="1"/>
</dbReference>
<dbReference type="AlphaFoldDB" id="A0A7C4S195"/>
<keyword evidence="2" id="KW-0813">Transport</keyword>
<evidence type="ECO:0000256" key="6">
    <source>
        <dbReference type="ARBA" id="ARBA00022683"/>
    </source>
</evidence>
<reference evidence="8" key="1">
    <citation type="journal article" date="2020" name="mSystems">
        <title>Genome- and Community-Level Interaction Insights into Carbon Utilization and Element Cycling Functions of Hydrothermarchaeota in Hydrothermal Sediment.</title>
        <authorList>
            <person name="Zhou Z."/>
            <person name="Liu Y."/>
            <person name="Xu W."/>
            <person name="Pan J."/>
            <person name="Luo Z.H."/>
            <person name="Li M."/>
        </authorList>
    </citation>
    <scope>NUCLEOTIDE SEQUENCE [LARGE SCALE GENOMIC DNA]</scope>
    <source>
        <strain evidence="8">SpSt-594</strain>
    </source>
</reference>
<proteinExistence type="predicted"/>
<feature type="domain" description="PTS EIIA type-2" evidence="7">
    <location>
        <begin position="6"/>
        <end position="150"/>
    </location>
</feature>
<dbReference type="PANTHER" id="PTHR47738">
    <property type="entry name" value="PTS SYSTEM FRUCTOSE-LIKE EIIA COMPONENT-RELATED"/>
    <property type="match status" value="1"/>
</dbReference>
<keyword evidence="5" id="KW-0808">Transferase</keyword>
<dbReference type="GO" id="GO:0009401">
    <property type="term" value="P:phosphoenolpyruvate-dependent sugar phosphotransferase system"/>
    <property type="evidence" value="ECO:0007669"/>
    <property type="project" value="UniProtKB-KW"/>
</dbReference>
<sequence length="152" mass="17263">MKKISEILLKEGIILDLKEKEKTAVIKELSEKLIHLGYITDPEEFFSEILKRENLESTGIGMGIAIPHTRSKAVKELVIVFGRSKEGVDFSSLDGKPAHLIFLIAGPEDKKSEYLFALAKLSKLLRKDELRIELNKAKDEEEVLAIIKRYEI</sequence>
<evidence type="ECO:0000313" key="8">
    <source>
        <dbReference type="EMBL" id="HGU47324.1"/>
    </source>
</evidence>
<dbReference type="InterPro" id="IPR016152">
    <property type="entry name" value="PTrfase/Anion_transptr"/>
</dbReference>
<dbReference type="Pfam" id="PF00359">
    <property type="entry name" value="PTS_EIIA_2"/>
    <property type="match status" value="1"/>
</dbReference>
<keyword evidence="6" id="KW-0598">Phosphotransferase system</keyword>
<protein>
    <submittedName>
        <fullName evidence="8">PTS sugar transporter subunit IIA</fullName>
    </submittedName>
</protein>
<evidence type="ECO:0000256" key="3">
    <source>
        <dbReference type="ARBA" id="ARBA00022553"/>
    </source>
</evidence>
<dbReference type="InterPro" id="IPR051541">
    <property type="entry name" value="PTS_SugarTrans_NitroReg"/>
</dbReference>
<dbReference type="FunFam" id="3.40.930.10:FF:000009">
    <property type="entry name" value="PTS system, fructose specific IIABC component"/>
    <property type="match status" value="1"/>
</dbReference>
<dbReference type="GO" id="GO:0008982">
    <property type="term" value="F:protein-N(PI)-phosphohistidine-sugar phosphotransferase activity"/>
    <property type="evidence" value="ECO:0007669"/>
    <property type="project" value="InterPro"/>
</dbReference>
<dbReference type="GO" id="GO:0005737">
    <property type="term" value="C:cytoplasm"/>
    <property type="evidence" value="ECO:0007669"/>
    <property type="project" value="UniProtKB-SubCell"/>
</dbReference>
<dbReference type="InterPro" id="IPR002178">
    <property type="entry name" value="PTS_EIIA_type-2_dom"/>
</dbReference>
<evidence type="ECO:0000259" key="7">
    <source>
        <dbReference type="PROSITE" id="PS51094"/>
    </source>
</evidence>
<comment type="caution">
    <text evidence="8">The sequence shown here is derived from an EMBL/GenBank/DDBJ whole genome shotgun (WGS) entry which is preliminary data.</text>
</comment>
<gene>
    <name evidence="8" type="ORF">ENT60_02020</name>
</gene>
<evidence type="ECO:0000256" key="4">
    <source>
        <dbReference type="ARBA" id="ARBA00022597"/>
    </source>
</evidence>
<dbReference type="SUPFAM" id="SSF55804">
    <property type="entry name" value="Phoshotransferase/anion transport protein"/>
    <property type="match status" value="1"/>
</dbReference>
<evidence type="ECO:0000256" key="1">
    <source>
        <dbReference type="ARBA" id="ARBA00004496"/>
    </source>
</evidence>
<evidence type="ECO:0000256" key="2">
    <source>
        <dbReference type="ARBA" id="ARBA00022448"/>
    </source>
</evidence>
<name>A0A7C4S195_UNCW3</name>
<evidence type="ECO:0000256" key="5">
    <source>
        <dbReference type="ARBA" id="ARBA00022679"/>
    </source>
</evidence>
<comment type="subcellular location">
    <subcellularLocation>
        <location evidence="1">Cytoplasm</location>
    </subcellularLocation>
</comment>
<dbReference type="InterPro" id="IPR004715">
    <property type="entry name" value="PTS_IIA_fruc"/>
</dbReference>
<accession>A0A7C4S195</accession>
<dbReference type="NCBIfam" id="TIGR00848">
    <property type="entry name" value="fruA"/>
    <property type="match status" value="1"/>
</dbReference>
<dbReference type="CDD" id="cd00211">
    <property type="entry name" value="PTS_IIA_fru"/>
    <property type="match status" value="1"/>
</dbReference>
<keyword evidence="3" id="KW-0597">Phosphoprotein</keyword>